<dbReference type="InterPro" id="IPR012675">
    <property type="entry name" value="Beta-grasp_dom_sf"/>
</dbReference>
<name>A0ABS4X0P5_9MICO</name>
<dbReference type="InterPro" id="IPR003749">
    <property type="entry name" value="ThiS/MoaD-like"/>
</dbReference>
<gene>
    <name evidence="2" type="ORF">JOF43_001920</name>
</gene>
<feature type="region of interest" description="Disordered" evidence="1">
    <location>
        <begin position="1"/>
        <end position="30"/>
    </location>
</feature>
<sequence>MHARTGTPSGTADAAGTAGAARTTDAATTSRDAPAIAVQLFAGAAAEYRADTTTVHGTTLQEALEDLLSAASPQAAQVIGRSSFLVNAIACTDRGRELAEGDRLDVLPPFAGG</sequence>
<dbReference type="Proteomes" id="UP001519290">
    <property type="component" value="Unassembled WGS sequence"/>
</dbReference>
<evidence type="ECO:0000313" key="3">
    <source>
        <dbReference type="Proteomes" id="UP001519290"/>
    </source>
</evidence>
<comment type="caution">
    <text evidence="2">The sequence shown here is derived from an EMBL/GenBank/DDBJ whole genome shotgun (WGS) entry which is preliminary data.</text>
</comment>
<protein>
    <submittedName>
        <fullName evidence="2">Molybdopterin converting factor small subunit</fullName>
    </submittedName>
</protein>
<dbReference type="SUPFAM" id="SSF54285">
    <property type="entry name" value="MoaD/ThiS"/>
    <property type="match status" value="1"/>
</dbReference>
<keyword evidence="3" id="KW-1185">Reference proteome</keyword>
<dbReference type="CDD" id="cd17040">
    <property type="entry name" value="Ubl_MoaD_like"/>
    <property type="match status" value="1"/>
</dbReference>
<accession>A0ABS4X0P5</accession>
<proteinExistence type="predicted"/>
<evidence type="ECO:0000313" key="2">
    <source>
        <dbReference type="EMBL" id="MBP2381963.1"/>
    </source>
</evidence>
<dbReference type="InterPro" id="IPR016155">
    <property type="entry name" value="Mopterin_synth/thiamin_S_b"/>
</dbReference>
<dbReference type="EMBL" id="JAGIOD010000001">
    <property type="protein sequence ID" value="MBP2381963.1"/>
    <property type="molecule type" value="Genomic_DNA"/>
</dbReference>
<dbReference type="Gene3D" id="3.10.20.30">
    <property type="match status" value="1"/>
</dbReference>
<reference evidence="2 3" key="1">
    <citation type="submission" date="2021-03" db="EMBL/GenBank/DDBJ databases">
        <title>Sequencing the genomes of 1000 actinobacteria strains.</title>
        <authorList>
            <person name="Klenk H.-P."/>
        </authorList>
    </citation>
    <scope>NUCLEOTIDE SEQUENCE [LARGE SCALE GENOMIC DNA]</scope>
    <source>
        <strain evidence="2 3">DSM 14566</strain>
    </source>
</reference>
<dbReference type="Pfam" id="PF02597">
    <property type="entry name" value="ThiS"/>
    <property type="match status" value="1"/>
</dbReference>
<evidence type="ECO:0000256" key="1">
    <source>
        <dbReference type="SAM" id="MobiDB-lite"/>
    </source>
</evidence>
<dbReference type="RefSeq" id="WP_209901514.1">
    <property type="nucleotide sequence ID" value="NZ_BAAAJW010000011.1"/>
</dbReference>
<organism evidence="2 3">
    <name type="scientific">Brachybacterium sacelli</name>
    <dbReference type="NCBI Taxonomy" id="173364"/>
    <lineage>
        <taxon>Bacteria</taxon>
        <taxon>Bacillati</taxon>
        <taxon>Actinomycetota</taxon>
        <taxon>Actinomycetes</taxon>
        <taxon>Micrococcales</taxon>
        <taxon>Dermabacteraceae</taxon>
        <taxon>Brachybacterium</taxon>
    </lineage>
</organism>